<evidence type="ECO:0000313" key="3">
    <source>
        <dbReference type="EMBL" id="KAK3277004.1"/>
    </source>
</evidence>
<evidence type="ECO:0000256" key="1">
    <source>
        <dbReference type="SAM" id="Phobius"/>
    </source>
</evidence>
<dbReference type="Proteomes" id="UP001190700">
    <property type="component" value="Unassembled WGS sequence"/>
</dbReference>
<proteinExistence type="predicted"/>
<accession>A0AAE0GF06</accession>
<keyword evidence="1" id="KW-0472">Membrane</keyword>
<feature type="signal peptide" evidence="2">
    <location>
        <begin position="1"/>
        <end position="21"/>
    </location>
</feature>
<keyword evidence="1" id="KW-1133">Transmembrane helix</keyword>
<organism evidence="3 4">
    <name type="scientific">Cymbomonas tetramitiformis</name>
    <dbReference type="NCBI Taxonomy" id="36881"/>
    <lineage>
        <taxon>Eukaryota</taxon>
        <taxon>Viridiplantae</taxon>
        <taxon>Chlorophyta</taxon>
        <taxon>Pyramimonadophyceae</taxon>
        <taxon>Pyramimonadales</taxon>
        <taxon>Pyramimonadaceae</taxon>
        <taxon>Cymbomonas</taxon>
    </lineage>
</organism>
<comment type="caution">
    <text evidence="3">The sequence shown here is derived from an EMBL/GenBank/DDBJ whole genome shotgun (WGS) entry which is preliminary data.</text>
</comment>
<name>A0AAE0GF06_9CHLO</name>
<protein>
    <submittedName>
        <fullName evidence="3">Uncharacterized protein</fullName>
    </submittedName>
</protein>
<feature type="transmembrane region" description="Helical" evidence="1">
    <location>
        <begin position="59"/>
        <end position="76"/>
    </location>
</feature>
<sequence>MCISFLGLFQLFLVISTKTDAWGETGGWRRGLLIFALGLYLISPTVGSRARCGGKVTTAMLSVTLVTISLHKFWGLDSFDDFLVYNPVGLLLAALAVPISMTLIPFGSYHIFLVCTGQTTKDRIKVAKSGVEPLGHRPFCGGICLPWKGNADTEVKTECRCRHCLNRCCEPVREPLIYVRVELSEDEPPAVS</sequence>
<evidence type="ECO:0000313" key="4">
    <source>
        <dbReference type="Proteomes" id="UP001190700"/>
    </source>
</evidence>
<gene>
    <name evidence="3" type="ORF">CYMTET_14958</name>
</gene>
<feature type="transmembrane region" description="Helical" evidence="1">
    <location>
        <begin position="88"/>
        <end position="115"/>
    </location>
</feature>
<reference evidence="3 4" key="1">
    <citation type="journal article" date="2015" name="Genome Biol. Evol.">
        <title>Comparative Genomics of a Bacterivorous Green Alga Reveals Evolutionary Causalities and Consequences of Phago-Mixotrophic Mode of Nutrition.</title>
        <authorList>
            <person name="Burns J.A."/>
            <person name="Paasch A."/>
            <person name="Narechania A."/>
            <person name="Kim E."/>
        </authorList>
    </citation>
    <scope>NUCLEOTIDE SEQUENCE [LARGE SCALE GENOMIC DNA]</scope>
    <source>
        <strain evidence="3 4">PLY_AMNH</strain>
    </source>
</reference>
<keyword evidence="1" id="KW-0812">Transmembrane</keyword>
<evidence type="ECO:0000256" key="2">
    <source>
        <dbReference type="SAM" id="SignalP"/>
    </source>
</evidence>
<keyword evidence="4" id="KW-1185">Reference proteome</keyword>
<feature type="transmembrane region" description="Helical" evidence="1">
    <location>
        <begin position="31"/>
        <end position="47"/>
    </location>
</feature>
<dbReference type="EMBL" id="LGRX02006279">
    <property type="protein sequence ID" value="KAK3277004.1"/>
    <property type="molecule type" value="Genomic_DNA"/>
</dbReference>
<keyword evidence="2" id="KW-0732">Signal</keyword>
<dbReference type="AlphaFoldDB" id="A0AAE0GF06"/>
<feature type="chain" id="PRO_5041955609" evidence="2">
    <location>
        <begin position="22"/>
        <end position="192"/>
    </location>
</feature>